<accession>A0A1I3D9Z2</accession>
<dbReference type="RefSeq" id="WP_092451861.1">
    <property type="nucleotide sequence ID" value="NZ_BKAC01000020.1"/>
</dbReference>
<dbReference type="EMBL" id="FOPW01000017">
    <property type="protein sequence ID" value="SFH83530.1"/>
    <property type="molecule type" value="Genomic_DNA"/>
</dbReference>
<proteinExistence type="predicted"/>
<dbReference type="EMBL" id="SOFE01000029">
    <property type="protein sequence ID" value="TFB81840.1"/>
    <property type="molecule type" value="Genomic_DNA"/>
</dbReference>
<evidence type="ECO:0000313" key="5">
    <source>
        <dbReference type="Proteomes" id="UP000297963"/>
    </source>
</evidence>
<organism evidence="3 5">
    <name type="scientific">Cryobacterium levicorallinum</name>
    <dbReference type="NCBI Taxonomy" id="995038"/>
    <lineage>
        <taxon>Bacteria</taxon>
        <taxon>Bacillati</taxon>
        <taxon>Actinomycetota</taxon>
        <taxon>Actinomycetes</taxon>
        <taxon>Micrococcales</taxon>
        <taxon>Microbacteriaceae</taxon>
        <taxon>Cryobacterium</taxon>
    </lineage>
</organism>
<feature type="coiled-coil region" evidence="1">
    <location>
        <begin position="2"/>
        <end position="29"/>
    </location>
</feature>
<name>A0A1I3D9Z2_9MICO</name>
<dbReference type="STRING" id="995038.SAMN05216274_11715"/>
<evidence type="ECO:0000313" key="4">
    <source>
        <dbReference type="Proteomes" id="UP000199681"/>
    </source>
</evidence>
<comment type="caution">
    <text evidence="3">The sequence shown here is derived from an EMBL/GenBank/DDBJ whole genome shotgun (WGS) entry which is preliminary data.</text>
</comment>
<dbReference type="Proteomes" id="UP000199681">
    <property type="component" value="Unassembled WGS sequence"/>
</dbReference>
<gene>
    <name evidence="3" type="ORF">E3O11_16320</name>
    <name evidence="2" type="ORF">SAMN05216274_11715</name>
</gene>
<evidence type="ECO:0000313" key="3">
    <source>
        <dbReference type="EMBL" id="TFB81840.1"/>
    </source>
</evidence>
<keyword evidence="1" id="KW-0175">Coiled coil</keyword>
<reference evidence="2 4" key="1">
    <citation type="submission" date="2016-10" db="EMBL/GenBank/DDBJ databases">
        <authorList>
            <person name="Varghese N."/>
            <person name="Submissions S."/>
        </authorList>
    </citation>
    <scope>NUCLEOTIDE SEQUENCE [LARGE SCALE GENOMIC DNA]</scope>
    <source>
        <strain evidence="2 4">GMCC 1.11211</strain>
    </source>
</reference>
<reference evidence="3 5" key="2">
    <citation type="submission" date="2019-03" db="EMBL/GenBank/DDBJ databases">
        <title>Genomics of glacier-inhabiting Cryobacterium strains.</title>
        <authorList>
            <person name="Liu Q."/>
            <person name="Xin Y.-H."/>
        </authorList>
    </citation>
    <scope>NUCLEOTIDE SEQUENCE [LARGE SCALE GENOMIC DNA]</scope>
    <source>
        <strain evidence="3 5">Hh34</strain>
    </source>
</reference>
<sequence>MSKTTEKAAKKLARDLRIAQERAEVAAARIAPRAAALAAYGAAVAEGVSTEAELQNMGGYLVTELEAIQADEARWNSRRGRALFTLGVKRFTGIAHKNNLEAGDLHMALWEAWAQPFAKTADGKPAPFRLNPAIIGARDAWAFTAKEVNGSLVEEHQAQRKQTSRKGLHRIGAAEFSGYSPLLDSDFVAAVDEVLETTGFRTVALKTARALIISHGHSEKLADAVLETMLSRGRELGSVRSAIDALRRERGLADALDFPFEDWKSLVALLFGSLTGGLGLIAAEIEGVPFESVKNVRTATARFGRVAA</sequence>
<dbReference type="Proteomes" id="UP000297963">
    <property type="component" value="Unassembled WGS sequence"/>
</dbReference>
<keyword evidence="4" id="KW-1185">Reference proteome</keyword>
<protein>
    <submittedName>
        <fullName evidence="3">Uncharacterized protein</fullName>
    </submittedName>
</protein>
<evidence type="ECO:0000256" key="1">
    <source>
        <dbReference type="SAM" id="Coils"/>
    </source>
</evidence>
<evidence type="ECO:0000313" key="2">
    <source>
        <dbReference type="EMBL" id="SFH83530.1"/>
    </source>
</evidence>
<dbReference type="AlphaFoldDB" id="A0A1I3D9Z2"/>